<reference evidence="2 3" key="1">
    <citation type="submission" date="2021-04" db="EMBL/GenBank/DDBJ databases">
        <authorList>
            <person name="De Guttry C."/>
            <person name="Zahm M."/>
            <person name="Klopp C."/>
            <person name="Cabau C."/>
            <person name="Louis A."/>
            <person name="Berthelot C."/>
            <person name="Parey E."/>
            <person name="Roest Crollius H."/>
            <person name="Montfort J."/>
            <person name="Robinson-Rechavi M."/>
            <person name="Bucao C."/>
            <person name="Bouchez O."/>
            <person name="Gislard M."/>
            <person name="Lluch J."/>
            <person name="Milhes M."/>
            <person name="Lampietro C."/>
            <person name="Lopez Roques C."/>
            <person name="Donnadieu C."/>
            <person name="Braasch I."/>
            <person name="Desvignes T."/>
            <person name="Postlethwait J."/>
            <person name="Bobe J."/>
            <person name="Wedekind C."/>
            <person name="Guiguen Y."/>
        </authorList>
    </citation>
    <scope>NUCLEOTIDE SEQUENCE [LARGE SCALE GENOMIC DNA]</scope>
    <source>
        <strain evidence="2">Cs_M1</strain>
        <tissue evidence="2">Blood</tissue>
    </source>
</reference>
<comment type="caution">
    <text evidence="2">The sequence shown here is derived from an EMBL/GenBank/DDBJ whole genome shotgun (WGS) entry which is preliminary data.</text>
</comment>
<organism evidence="2 3">
    <name type="scientific">Coregonus suidteri</name>
    <dbReference type="NCBI Taxonomy" id="861788"/>
    <lineage>
        <taxon>Eukaryota</taxon>
        <taxon>Metazoa</taxon>
        <taxon>Chordata</taxon>
        <taxon>Craniata</taxon>
        <taxon>Vertebrata</taxon>
        <taxon>Euteleostomi</taxon>
        <taxon>Actinopterygii</taxon>
        <taxon>Neopterygii</taxon>
        <taxon>Teleostei</taxon>
        <taxon>Protacanthopterygii</taxon>
        <taxon>Salmoniformes</taxon>
        <taxon>Salmonidae</taxon>
        <taxon>Coregoninae</taxon>
        <taxon>Coregonus</taxon>
    </lineage>
</organism>
<evidence type="ECO:0000256" key="1">
    <source>
        <dbReference type="SAM" id="SignalP"/>
    </source>
</evidence>
<keyword evidence="3" id="KW-1185">Reference proteome</keyword>
<evidence type="ECO:0000313" key="3">
    <source>
        <dbReference type="Proteomes" id="UP001356427"/>
    </source>
</evidence>
<keyword evidence="1" id="KW-0732">Signal</keyword>
<accession>A0AAN8QLU8</accession>
<protein>
    <submittedName>
        <fullName evidence="2">Uncharacterized protein</fullName>
    </submittedName>
</protein>
<feature type="signal peptide" evidence="1">
    <location>
        <begin position="1"/>
        <end position="18"/>
    </location>
</feature>
<dbReference type="AlphaFoldDB" id="A0AAN8QLU8"/>
<feature type="chain" id="PRO_5042939722" evidence="1">
    <location>
        <begin position="19"/>
        <end position="201"/>
    </location>
</feature>
<evidence type="ECO:0000313" key="2">
    <source>
        <dbReference type="EMBL" id="KAK6303711.1"/>
    </source>
</evidence>
<name>A0AAN8QLU8_9TELE</name>
<sequence>MCSGCVLFTVKLCRSVCGVTDCFVLPLSLCKNNQCFSKVIRTIAGELTSVHQLHYMTKSMWTPAHRTSHSKIMGINIELVPPFAAITASTLLGRLSTRCLNIASGTCFHSATSISEVAHRCWAIRPGSQSVLQFIPKVFDGVEVRALCRPVKFFHTDLDKPYLYGPCFVHGHCLAETGKGLPQTVATKLEAQNHLECHSML</sequence>
<proteinExistence type="predicted"/>
<gene>
    <name evidence="2" type="ORF">J4Q44_G00261650</name>
</gene>
<dbReference type="Proteomes" id="UP001356427">
    <property type="component" value="Unassembled WGS sequence"/>
</dbReference>
<dbReference type="EMBL" id="JAGTTL010000024">
    <property type="protein sequence ID" value="KAK6303711.1"/>
    <property type="molecule type" value="Genomic_DNA"/>
</dbReference>